<dbReference type="PANTHER" id="PTHR44227">
    <property type="match status" value="1"/>
</dbReference>
<reference evidence="4 5" key="1">
    <citation type="journal article" date="2015" name="Phytopathology">
        <title>Genomes of Candidatus Liberibacter solanacearum haplotype A from New Zealand and the USA suggest significant genome plasticity in the species.</title>
        <authorList>
            <person name="Thompson S.M."/>
            <person name="Johnson C.P."/>
            <person name="Lu A.Y."/>
            <person name="Frampton R.A."/>
            <person name="Sullivan K.L."/>
            <person name="Fiers M.W."/>
            <person name="Crowhurst R.N."/>
            <person name="Pitman A.R."/>
            <person name="Scott I."/>
            <person name="Gudmestad N.C."/>
            <person name="Smith G.R."/>
        </authorList>
    </citation>
    <scope>NUCLEOTIDE SEQUENCE [LARGE SCALE GENOMIC DNA]</scope>
    <source>
        <strain evidence="4 5">LsoNZ1</strain>
    </source>
</reference>
<accession>A0A0F4VKF1</accession>
<dbReference type="InterPro" id="IPR019734">
    <property type="entry name" value="TPR_rpt"/>
</dbReference>
<dbReference type="Gene3D" id="1.25.40.10">
    <property type="entry name" value="Tetratricopeptide repeat domain"/>
    <property type="match status" value="2"/>
</dbReference>
<protein>
    <submittedName>
        <fullName evidence="4">Flp pilus assembly protein TadD, contains TPR repeat</fullName>
    </submittedName>
</protein>
<sequence length="265" mass="29766">MIRSAIILLPLFLVSSCGFFGSRISVPDLNSLENMSHEQLLNVAFEIGETYRSHPKNKKIGIMYSDALRRVGRTVQALAVMRQVAIVYPKDQEVLAAYGKALANAGYLEEALDAVDRSQRPDMPDWRLISSKASILAQMGKYSEALVEYNRALELAPNEPSIISNMAMSYLLTGDLQMAEKELRYAAKMVGADSRIRQNLALVIGLQGRTEEAYDIASNELSPEEAKENINYIKSILAQKDPWKKMVLKETHRDKKPKYVPTNKK</sequence>
<dbReference type="PIRSF" id="PIRSF035836">
    <property type="entry name" value="UCP035836"/>
    <property type="match status" value="1"/>
</dbReference>
<dbReference type="PATRIC" id="fig|556287.9.peg.717"/>
<dbReference type="SMART" id="SM00028">
    <property type="entry name" value="TPR"/>
    <property type="match status" value="2"/>
</dbReference>
<gene>
    <name evidence="4" type="ORF">DJ66_0691</name>
</gene>
<dbReference type="Pfam" id="PF13414">
    <property type="entry name" value="TPR_11"/>
    <property type="match status" value="1"/>
</dbReference>
<dbReference type="SUPFAM" id="SSF48452">
    <property type="entry name" value="TPR-like"/>
    <property type="match status" value="1"/>
</dbReference>
<organism evidence="4 5">
    <name type="scientific">Candidatus Liberibacter solanacearum</name>
    <dbReference type="NCBI Taxonomy" id="556287"/>
    <lineage>
        <taxon>Bacteria</taxon>
        <taxon>Pseudomonadati</taxon>
        <taxon>Pseudomonadota</taxon>
        <taxon>Alphaproteobacteria</taxon>
        <taxon>Hyphomicrobiales</taxon>
        <taxon>Rhizobiaceae</taxon>
        <taxon>Liberibacter</taxon>
    </lineage>
</organism>
<evidence type="ECO:0000256" key="3">
    <source>
        <dbReference type="PROSITE-ProRule" id="PRU00339"/>
    </source>
</evidence>
<keyword evidence="1" id="KW-0677">Repeat</keyword>
<proteinExistence type="predicted"/>
<evidence type="ECO:0000256" key="1">
    <source>
        <dbReference type="ARBA" id="ARBA00022737"/>
    </source>
</evidence>
<dbReference type="GO" id="GO:0030968">
    <property type="term" value="P:endoplasmic reticulum unfolded protein response"/>
    <property type="evidence" value="ECO:0007669"/>
    <property type="project" value="TreeGrafter"/>
</dbReference>
<feature type="repeat" description="TPR" evidence="3">
    <location>
        <begin position="126"/>
        <end position="159"/>
    </location>
</feature>
<keyword evidence="2 3" id="KW-0802">TPR repeat</keyword>
<dbReference type="GO" id="GO:0035269">
    <property type="term" value="P:protein O-linked glycosylation via mannose"/>
    <property type="evidence" value="ECO:0007669"/>
    <property type="project" value="TreeGrafter"/>
</dbReference>
<dbReference type="Proteomes" id="UP000033731">
    <property type="component" value="Unassembled WGS sequence"/>
</dbReference>
<dbReference type="InterPro" id="IPR052346">
    <property type="entry name" value="O-mannosyl-transferase_TMTC"/>
</dbReference>
<name>A0A0F4VKF1_9HYPH</name>
<dbReference type="PROSITE" id="PS51257">
    <property type="entry name" value="PROKAR_LIPOPROTEIN"/>
    <property type="match status" value="1"/>
</dbReference>
<dbReference type="AlphaFoldDB" id="A0A0F4VKF1"/>
<keyword evidence="5" id="KW-1185">Reference proteome</keyword>
<dbReference type="InterPro" id="IPR011990">
    <property type="entry name" value="TPR-like_helical_dom_sf"/>
</dbReference>
<dbReference type="PROSITE" id="PS50005">
    <property type="entry name" value="TPR"/>
    <property type="match status" value="1"/>
</dbReference>
<evidence type="ECO:0000313" key="5">
    <source>
        <dbReference type="Proteomes" id="UP000033731"/>
    </source>
</evidence>
<dbReference type="InterPro" id="IPR014596">
    <property type="entry name" value="UCP035836"/>
</dbReference>
<dbReference type="GO" id="GO:0000030">
    <property type="term" value="F:mannosyltransferase activity"/>
    <property type="evidence" value="ECO:0007669"/>
    <property type="project" value="TreeGrafter"/>
</dbReference>
<dbReference type="RefSeq" id="WP_045960796.1">
    <property type="nucleotide sequence ID" value="NZ_JMTK01000002.1"/>
</dbReference>
<evidence type="ECO:0000256" key="2">
    <source>
        <dbReference type="ARBA" id="ARBA00022803"/>
    </source>
</evidence>
<evidence type="ECO:0000313" key="4">
    <source>
        <dbReference type="EMBL" id="KJZ81961.1"/>
    </source>
</evidence>
<dbReference type="Pfam" id="PF13432">
    <property type="entry name" value="TPR_16"/>
    <property type="match status" value="1"/>
</dbReference>
<dbReference type="EMBL" id="JMTK01000002">
    <property type="protein sequence ID" value="KJZ81961.1"/>
    <property type="molecule type" value="Genomic_DNA"/>
</dbReference>
<dbReference type="PANTHER" id="PTHR44227:SF3">
    <property type="entry name" value="PROTEIN O-MANNOSYL-TRANSFERASE TMTC4"/>
    <property type="match status" value="1"/>
</dbReference>
<comment type="caution">
    <text evidence="4">The sequence shown here is derived from an EMBL/GenBank/DDBJ whole genome shotgun (WGS) entry which is preliminary data.</text>
</comment>